<dbReference type="EMBL" id="JAPMLT010000011">
    <property type="protein sequence ID" value="MCX7571514.1"/>
    <property type="molecule type" value="Genomic_DNA"/>
</dbReference>
<dbReference type="NCBIfam" id="TIGR00237">
    <property type="entry name" value="xseA"/>
    <property type="match status" value="1"/>
</dbReference>
<evidence type="ECO:0000256" key="5">
    <source>
        <dbReference type="HAMAP-Rule" id="MF_00378"/>
    </source>
</evidence>
<dbReference type="EC" id="3.1.11.6" evidence="5"/>
<gene>
    <name evidence="5 10" type="primary">xseA</name>
    <name evidence="10" type="ORF">OS242_16315</name>
</gene>
<dbReference type="PANTHER" id="PTHR30008:SF0">
    <property type="entry name" value="EXODEOXYRIBONUCLEASE 7 LARGE SUBUNIT"/>
    <property type="match status" value="1"/>
</dbReference>
<evidence type="ECO:0000256" key="4">
    <source>
        <dbReference type="ARBA" id="ARBA00022839"/>
    </source>
</evidence>
<comment type="function">
    <text evidence="5">Bidirectionally degrades single-stranded DNA into large acid-insoluble oligonucleotides, which are then degraded further into small acid-soluble oligonucleotides.</text>
</comment>
<dbReference type="InterPro" id="IPR025824">
    <property type="entry name" value="OB-fold_nuc-bd_dom"/>
</dbReference>
<dbReference type="HAMAP" id="MF_00378">
    <property type="entry name" value="Exonuc_7_L"/>
    <property type="match status" value="1"/>
</dbReference>
<organism evidence="10 11">
    <name type="scientific">Tumebacillus lacus</name>
    <dbReference type="NCBI Taxonomy" id="2995335"/>
    <lineage>
        <taxon>Bacteria</taxon>
        <taxon>Bacillati</taxon>
        <taxon>Bacillota</taxon>
        <taxon>Bacilli</taxon>
        <taxon>Bacillales</taxon>
        <taxon>Alicyclobacillaceae</taxon>
        <taxon>Tumebacillus</taxon>
    </lineage>
</organism>
<keyword evidence="2 5" id="KW-0540">Nuclease</keyword>
<keyword evidence="11" id="KW-1185">Reference proteome</keyword>
<dbReference type="PANTHER" id="PTHR30008">
    <property type="entry name" value="EXODEOXYRIBONUCLEASE 7 LARGE SUBUNIT"/>
    <property type="match status" value="1"/>
</dbReference>
<feature type="coiled-coil region" evidence="7">
    <location>
        <begin position="286"/>
        <end position="336"/>
    </location>
</feature>
<evidence type="ECO:0000259" key="8">
    <source>
        <dbReference type="Pfam" id="PF02601"/>
    </source>
</evidence>
<dbReference type="Pfam" id="PF02601">
    <property type="entry name" value="Exonuc_VII_L"/>
    <property type="match status" value="1"/>
</dbReference>
<dbReference type="InterPro" id="IPR020579">
    <property type="entry name" value="Exonuc_VII_lsu_C"/>
</dbReference>
<dbReference type="CDD" id="cd04489">
    <property type="entry name" value="ExoVII_LU_OBF"/>
    <property type="match status" value="1"/>
</dbReference>
<dbReference type="InterPro" id="IPR003753">
    <property type="entry name" value="Exonuc_VII_L"/>
</dbReference>
<sequence length="457" mass="51820">MKAVLTEQSKTWSVSDLTARIKQLFEEDDRLVDCWVRGEISNFTHHSKGHMYFTLKDAQSRVKSVMFAGNNRYLKFIPKEGMKIVAHGYVSVFERDGAYQFYVDDMQPDGLGSLFLAFQQLKDKLEQEGLFHPQYKKPIPKYPRVIGVITSPTGAAVRDIITTIRRRYPVADILLHPVIVQGPNAAPSVAEAIETMNELGAADVLIVGRGGGSLEELWAFNEEVVVRAIHASMIPVISAVGHETDTTLADYVADMRAPTPTAAAELAVPNLFELRRHLEQLHARLVNALQGQVRDAQKALTRLETSPVFTRPTHQVRQWQQTVDNLEDRLLLALTKAAGQRERQLAALETRLIRTSPVERAKRMDQTLQYMVERLEKAAQDQLQRDNNRYERLLDKLDVLSPLAVMRRGYSLAYADGKKRMVKRLNDVQLGDMVNIRLEDGWLDCAVWGIEEDKHND</sequence>
<feature type="domain" description="OB-fold nucleic acid binding" evidence="9">
    <location>
        <begin position="12"/>
        <end position="107"/>
    </location>
</feature>
<proteinExistence type="inferred from homology"/>
<reference evidence="10 11" key="1">
    <citation type="submission" date="2022-11" db="EMBL/GenBank/DDBJ databases">
        <title>Study of microbial diversity in lake waters.</title>
        <authorList>
            <person name="Zhang J."/>
        </authorList>
    </citation>
    <scope>NUCLEOTIDE SEQUENCE [LARGE SCALE GENOMIC DNA]</scope>
    <source>
        <strain evidence="10 11">DT12</strain>
    </source>
</reference>
<evidence type="ECO:0000256" key="6">
    <source>
        <dbReference type="RuleBase" id="RU004355"/>
    </source>
</evidence>
<evidence type="ECO:0000259" key="9">
    <source>
        <dbReference type="Pfam" id="PF13742"/>
    </source>
</evidence>
<keyword evidence="1 5" id="KW-0963">Cytoplasm</keyword>
<protein>
    <recommendedName>
        <fullName evidence="5">Exodeoxyribonuclease 7 large subunit</fullName>
        <ecNumber evidence="5">3.1.11.6</ecNumber>
    </recommendedName>
    <alternativeName>
        <fullName evidence="5">Exodeoxyribonuclease VII large subunit</fullName>
        <shortName evidence="5">Exonuclease VII large subunit</shortName>
    </alternativeName>
</protein>
<dbReference type="RefSeq" id="WP_267152762.1">
    <property type="nucleotide sequence ID" value="NZ_JAPMLT010000011.1"/>
</dbReference>
<name>A0ABT3X3P7_9BACL</name>
<comment type="caution">
    <text evidence="10">The sequence shown here is derived from an EMBL/GenBank/DDBJ whole genome shotgun (WGS) entry which is preliminary data.</text>
</comment>
<evidence type="ECO:0000256" key="3">
    <source>
        <dbReference type="ARBA" id="ARBA00022801"/>
    </source>
</evidence>
<comment type="similarity">
    <text evidence="5 6">Belongs to the XseA family.</text>
</comment>
<keyword evidence="3 5" id="KW-0378">Hydrolase</keyword>
<evidence type="ECO:0000256" key="2">
    <source>
        <dbReference type="ARBA" id="ARBA00022722"/>
    </source>
</evidence>
<dbReference type="Proteomes" id="UP001208017">
    <property type="component" value="Unassembled WGS sequence"/>
</dbReference>
<evidence type="ECO:0000313" key="11">
    <source>
        <dbReference type="Proteomes" id="UP001208017"/>
    </source>
</evidence>
<dbReference type="Pfam" id="PF13742">
    <property type="entry name" value="tRNA_anti_2"/>
    <property type="match status" value="1"/>
</dbReference>
<feature type="domain" description="Exonuclease VII large subunit C-terminal" evidence="8">
    <location>
        <begin position="130"/>
        <end position="445"/>
    </location>
</feature>
<dbReference type="GO" id="GO:0008855">
    <property type="term" value="F:exodeoxyribonuclease VII activity"/>
    <property type="evidence" value="ECO:0007669"/>
    <property type="project" value="UniProtKB-EC"/>
</dbReference>
<comment type="catalytic activity">
    <reaction evidence="5 6">
        <text>Exonucleolytic cleavage in either 5'- to 3'- or 3'- to 5'-direction to yield nucleoside 5'-phosphates.</text>
        <dbReference type="EC" id="3.1.11.6"/>
    </reaction>
</comment>
<evidence type="ECO:0000256" key="7">
    <source>
        <dbReference type="SAM" id="Coils"/>
    </source>
</evidence>
<keyword evidence="4 5" id="KW-0269">Exonuclease</keyword>
<evidence type="ECO:0000313" key="10">
    <source>
        <dbReference type="EMBL" id="MCX7571514.1"/>
    </source>
</evidence>
<evidence type="ECO:0000256" key="1">
    <source>
        <dbReference type="ARBA" id="ARBA00022490"/>
    </source>
</evidence>
<comment type="subunit">
    <text evidence="5">Heterooligomer composed of large and small subunits.</text>
</comment>
<keyword evidence="7" id="KW-0175">Coiled coil</keyword>
<comment type="subcellular location">
    <subcellularLocation>
        <location evidence="5 6">Cytoplasm</location>
    </subcellularLocation>
</comment>
<accession>A0ABT3X3P7</accession>